<evidence type="ECO:0000259" key="1">
    <source>
        <dbReference type="Pfam" id="PF00534"/>
    </source>
</evidence>
<dbReference type="InterPro" id="IPR028098">
    <property type="entry name" value="Glyco_trans_4-like_N"/>
</dbReference>
<comment type="caution">
    <text evidence="3">The sequence shown here is derived from an EMBL/GenBank/DDBJ whole genome shotgun (WGS) entry which is preliminary data.</text>
</comment>
<sequence>MSKGRHVCFLTGTLNAMAGAERMTAVIANALAESGHTVSILSLWDKDSCFPLHPSVGHEALFAERPSFKKAYLATVAGIRRYCRDRKVDVLVQVDTMLALFALPATVGLGVEHIAWEHCHFDEDLGRRARRFARRLAARYCKHVVVLTEGDRQRWEDALRPRSHVVAIPNPLPFAFPVEPAPRTAKTVLAMGRLVHAKGFDVLIRAWKQVSAKAPDWNLLIHGEGEERQALTALIEELGLKDNVSLPGICQNAAEAYRNASVFCLSSRYEGFGLVLIEAMAFGLPIVSTDCKRGPNELLQHGRNAWVVPLDDATALAHGILASLDNASLADQFVECGRNSATAFDLKCIARQWALMLYQ</sequence>
<proteinExistence type="predicted"/>
<dbReference type="Proteomes" id="UP000672657">
    <property type="component" value="Unassembled WGS sequence"/>
</dbReference>
<dbReference type="Gene3D" id="3.40.50.2000">
    <property type="entry name" value="Glycogen Phosphorylase B"/>
    <property type="match status" value="2"/>
</dbReference>
<feature type="domain" description="Glycosyl transferase family 1" evidence="1">
    <location>
        <begin position="178"/>
        <end position="339"/>
    </location>
</feature>
<dbReference type="SUPFAM" id="SSF53756">
    <property type="entry name" value="UDP-Glycosyltransferase/glycogen phosphorylase"/>
    <property type="match status" value="1"/>
</dbReference>
<organism evidence="3 4">
    <name type="scientific">Cupriavidus numazuensis</name>
    <dbReference type="NCBI Taxonomy" id="221992"/>
    <lineage>
        <taxon>Bacteria</taxon>
        <taxon>Pseudomonadati</taxon>
        <taxon>Pseudomonadota</taxon>
        <taxon>Betaproteobacteria</taxon>
        <taxon>Burkholderiales</taxon>
        <taxon>Burkholderiaceae</taxon>
        <taxon>Cupriavidus</taxon>
    </lineage>
</organism>
<keyword evidence="3" id="KW-0328">Glycosyltransferase</keyword>
<protein>
    <submittedName>
        <fullName evidence="3">GalNAc-alpha-(1-&gt;4)-GalNAc-alpha-(1-&gt;3)-diNAcBac-PP-undecaprenol alpha-1,4-N-acetyl-D-galactosaminyltransferase</fullName>
        <ecNumber evidence="3">2.4.1.292</ecNumber>
    </submittedName>
</protein>
<dbReference type="EC" id="2.4.1.292" evidence="3"/>
<keyword evidence="4" id="KW-1185">Reference proteome</keyword>
<name>A0ABN7Q9B4_9BURK</name>
<evidence type="ECO:0000313" key="3">
    <source>
        <dbReference type="EMBL" id="CAG2158748.1"/>
    </source>
</evidence>
<dbReference type="InterPro" id="IPR001296">
    <property type="entry name" value="Glyco_trans_1"/>
</dbReference>
<reference evidence="3 4" key="1">
    <citation type="submission" date="2021-03" db="EMBL/GenBank/DDBJ databases">
        <authorList>
            <person name="Peeters C."/>
        </authorList>
    </citation>
    <scope>NUCLEOTIDE SEQUENCE [LARGE SCALE GENOMIC DNA]</scope>
    <source>
        <strain evidence="3 4">LMG 26411</strain>
    </source>
</reference>
<gene>
    <name evidence="3" type="primary">pglH</name>
    <name evidence="3" type="ORF">LMG26411_06166</name>
</gene>
<dbReference type="Pfam" id="PF00534">
    <property type="entry name" value="Glycos_transf_1"/>
    <property type="match status" value="1"/>
</dbReference>
<dbReference type="PANTHER" id="PTHR12526">
    <property type="entry name" value="GLYCOSYLTRANSFERASE"/>
    <property type="match status" value="1"/>
</dbReference>
<keyword evidence="3" id="KW-0808">Transferase</keyword>
<dbReference type="RefSeq" id="WP_211957004.1">
    <property type="nucleotide sequence ID" value="NZ_CAJPVI010000049.1"/>
</dbReference>
<dbReference type="GO" id="GO:0016757">
    <property type="term" value="F:glycosyltransferase activity"/>
    <property type="evidence" value="ECO:0007669"/>
    <property type="project" value="UniProtKB-KW"/>
</dbReference>
<dbReference type="Pfam" id="PF13439">
    <property type="entry name" value="Glyco_transf_4"/>
    <property type="match status" value="1"/>
</dbReference>
<feature type="domain" description="Glycosyltransferase subfamily 4-like N-terminal" evidence="2">
    <location>
        <begin position="19"/>
        <end position="171"/>
    </location>
</feature>
<evidence type="ECO:0000313" key="4">
    <source>
        <dbReference type="Proteomes" id="UP000672657"/>
    </source>
</evidence>
<evidence type="ECO:0000259" key="2">
    <source>
        <dbReference type="Pfam" id="PF13439"/>
    </source>
</evidence>
<dbReference type="PANTHER" id="PTHR12526:SF630">
    <property type="entry name" value="GLYCOSYLTRANSFERASE"/>
    <property type="match status" value="1"/>
</dbReference>
<dbReference type="CDD" id="cd03820">
    <property type="entry name" value="GT4_AmsD-like"/>
    <property type="match status" value="1"/>
</dbReference>
<accession>A0ABN7Q9B4</accession>
<dbReference type="EMBL" id="CAJPVI010000049">
    <property type="protein sequence ID" value="CAG2158748.1"/>
    <property type="molecule type" value="Genomic_DNA"/>
</dbReference>